<protein>
    <submittedName>
        <fullName evidence="4">Replication initiator RepC</fullName>
    </submittedName>
</protein>
<dbReference type="InterPro" id="IPR005090">
    <property type="entry name" value="RepC_N"/>
</dbReference>
<dbReference type="AlphaFoldDB" id="A0A4R5V1U0"/>
<gene>
    <name evidence="4" type="ORF">E1832_13820</name>
</gene>
<evidence type="ECO:0000256" key="1">
    <source>
        <dbReference type="SAM" id="MobiDB-lite"/>
    </source>
</evidence>
<evidence type="ECO:0000313" key="5">
    <source>
        <dbReference type="Proteomes" id="UP000295301"/>
    </source>
</evidence>
<dbReference type="NCBIfam" id="NF040974">
    <property type="entry name" value="RepABC_RepC"/>
    <property type="match status" value="1"/>
</dbReference>
<organism evidence="4 5">
    <name type="scientific">Antarcticimicrobium luteum</name>
    <dbReference type="NCBI Taxonomy" id="2547397"/>
    <lineage>
        <taxon>Bacteria</taxon>
        <taxon>Pseudomonadati</taxon>
        <taxon>Pseudomonadota</taxon>
        <taxon>Alphaproteobacteria</taxon>
        <taxon>Rhodobacterales</taxon>
        <taxon>Paracoccaceae</taxon>
        <taxon>Antarcticimicrobium</taxon>
    </lineage>
</organism>
<dbReference type="Proteomes" id="UP000295301">
    <property type="component" value="Unassembled WGS sequence"/>
</dbReference>
<dbReference type="InterPro" id="IPR036388">
    <property type="entry name" value="WH-like_DNA-bd_sf"/>
</dbReference>
<feature type="domain" description="Plasmid replication protein C C-terminal" evidence="3">
    <location>
        <begin position="247"/>
        <end position="336"/>
    </location>
</feature>
<sequence>MAFTKLSVQTLGVGKSTPATSTPETNIWAVFRALRDTRTLFGLRPGHVQTLQAMLSFLKPGHGDTVFASNDEICRRIGGIDERTLRRHIDRFVELGFMKRHDSPNRKRYRVKSSEGRSISYGLSLTPLLARASELLAAAQEMENARRDRVFLRKQILTRLARLDEDDPENNLTHVVRRVLRRKLSIAEYRALLDKLEVHCKQMSTAVDAPEAVKLPANDGQTVRHQSKSEKEQKDLESATNDETPALQTLTTVCDQATSFATNSLRNWIDVERHARTLAPMMGIHESTFEKAARKIGSQKASCAIFIILQMSNRIRDFGAYFHSITLGRRETDFNPSLLLERLSRSGAATA</sequence>
<dbReference type="InterPro" id="IPR036390">
    <property type="entry name" value="WH_DNA-bd_sf"/>
</dbReference>
<accession>A0A4R5V1U0</accession>
<dbReference type="SUPFAM" id="SSF46785">
    <property type="entry name" value="Winged helix' DNA-binding domain"/>
    <property type="match status" value="1"/>
</dbReference>
<dbReference type="OrthoDB" id="7488837at2"/>
<evidence type="ECO:0000259" key="2">
    <source>
        <dbReference type="Pfam" id="PF03428"/>
    </source>
</evidence>
<feature type="domain" description="Plasmid replication protein C N-terminal" evidence="2">
    <location>
        <begin position="21"/>
        <end position="156"/>
    </location>
</feature>
<evidence type="ECO:0000313" key="4">
    <source>
        <dbReference type="EMBL" id="TDK45732.1"/>
    </source>
</evidence>
<dbReference type="InterPro" id="IPR021760">
    <property type="entry name" value="RepC_C"/>
</dbReference>
<dbReference type="Gene3D" id="1.10.10.10">
    <property type="entry name" value="Winged helix-like DNA-binding domain superfamily/Winged helix DNA-binding domain"/>
    <property type="match status" value="1"/>
</dbReference>
<proteinExistence type="predicted"/>
<name>A0A4R5V1U0_9RHOB</name>
<dbReference type="Pfam" id="PF11800">
    <property type="entry name" value="RP-C_C"/>
    <property type="match status" value="1"/>
</dbReference>
<reference evidence="4 5" key="1">
    <citation type="submission" date="2019-03" db="EMBL/GenBank/DDBJ databases">
        <title>Ruegeria lutea sp. nov., a novel strain, isolated from marine sediment, the Masan Bay, South Korea.</title>
        <authorList>
            <person name="Kim J."/>
            <person name="Kim D.-Y."/>
            <person name="Lee S.-S."/>
        </authorList>
    </citation>
    <scope>NUCLEOTIDE SEQUENCE [LARGE SCALE GENOMIC DNA]</scope>
    <source>
        <strain evidence="4 5">318-1</strain>
    </source>
</reference>
<dbReference type="RefSeq" id="WP_133360346.1">
    <property type="nucleotide sequence ID" value="NZ_SMUV01000068.1"/>
</dbReference>
<comment type="caution">
    <text evidence="4">The sequence shown here is derived from an EMBL/GenBank/DDBJ whole genome shotgun (WGS) entry which is preliminary data.</text>
</comment>
<evidence type="ECO:0000259" key="3">
    <source>
        <dbReference type="Pfam" id="PF11800"/>
    </source>
</evidence>
<keyword evidence="5" id="KW-1185">Reference proteome</keyword>
<dbReference type="Pfam" id="PF03428">
    <property type="entry name" value="RP-C"/>
    <property type="match status" value="1"/>
</dbReference>
<dbReference type="EMBL" id="SMUV01000068">
    <property type="protein sequence ID" value="TDK45732.1"/>
    <property type="molecule type" value="Genomic_DNA"/>
</dbReference>
<feature type="compositionally biased region" description="Basic and acidic residues" evidence="1">
    <location>
        <begin position="227"/>
        <end position="237"/>
    </location>
</feature>
<feature type="region of interest" description="Disordered" evidence="1">
    <location>
        <begin position="211"/>
        <end position="242"/>
    </location>
</feature>
<dbReference type="InterPro" id="IPR047611">
    <property type="entry name" value="RepABC_RepC"/>
</dbReference>